<reference evidence="8" key="1">
    <citation type="submission" date="2021-12" db="EMBL/GenBank/DDBJ databases">
        <authorList>
            <person name="King R."/>
        </authorList>
    </citation>
    <scope>NUCLEOTIDE SEQUENCE</scope>
</reference>
<keyword evidence="2" id="KW-0378">Hydrolase</keyword>
<dbReference type="EMBL" id="LR824025">
    <property type="protein sequence ID" value="CAD0204665.1"/>
    <property type="molecule type" value="Genomic_DNA"/>
</dbReference>
<evidence type="ECO:0000313" key="8">
    <source>
        <dbReference type="EMBL" id="CAD0204665.1"/>
    </source>
</evidence>
<dbReference type="GO" id="GO:0006508">
    <property type="term" value="P:proteolysis"/>
    <property type="evidence" value="ECO:0007669"/>
    <property type="project" value="UniProtKB-KW"/>
</dbReference>
<protein>
    <recommendedName>
        <fullName evidence="7">Peptidase S1 domain-containing protein</fullName>
    </recommendedName>
</protein>
<keyword evidence="1" id="KW-0645">Protease</keyword>
<dbReference type="PANTHER" id="PTHR24276:SF91">
    <property type="entry name" value="AT26814P-RELATED"/>
    <property type="match status" value="1"/>
</dbReference>
<dbReference type="SUPFAM" id="SSF50494">
    <property type="entry name" value="Trypsin-like serine proteases"/>
    <property type="match status" value="1"/>
</dbReference>
<evidence type="ECO:0000256" key="6">
    <source>
        <dbReference type="SAM" id="SignalP"/>
    </source>
</evidence>
<feature type="signal peptide" evidence="6">
    <location>
        <begin position="1"/>
        <end position="18"/>
    </location>
</feature>
<keyword evidence="3" id="KW-0720">Serine protease</keyword>
<dbReference type="Pfam" id="PF00089">
    <property type="entry name" value="Trypsin"/>
    <property type="match status" value="1"/>
</dbReference>
<evidence type="ECO:0000256" key="2">
    <source>
        <dbReference type="ARBA" id="ARBA00022801"/>
    </source>
</evidence>
<dbReference type="InterPro" id="IPR001254">
    <property type="entry name" value="Trypsin_dom"/>
</dbReference>
<feature type="domain" description="Peptidase S1" evidence="7">
    <location>
        <begin position="25"/>
        <end position="262"/>
    </location>
</feature>
<gene>
    <name evidence="8" type="ORF">CINC_LOCUS6972</name>
</gene>
<dbReference type="InterPro" id="IPR001314">
    <property type="entry name" value="Peptidase_S1A"/>
</dbReference>
<feature type="chain" id="PRO_5040420286" description="Peptidase S1 domain-containing protein" evidence="6">
    <location>
        <begin position="19"/>
        <end position="262"/>
    </location>
</feature>
<dbReference type="OrthoDB" id="546450at2759"/>
<keyword evidence="4" id="KW-1015">Disulfide bond</keyword>
<dbReference type="FunFam" id="2.40.10.10:FF:000002">
    <property type="entry name" value="Transmembrane protease serine"/>
    <property type="match status" value="1"/>
</dbReference>
<dbReference type="InterPro" id="IPR009003">
    <property type="entry name" value="Peptidase_S1_PA"/>
</dbReference>
<dbReference type="SMART" id="SM00020">
    <property type="entry name" value="Tryp_SPc"/>
    <property type="match status" value="1"/>
</dbReference>
<accession>A0A9N8L502</accession>
<sequence>MAALALLALALFAGSASSAPQIGRIVGGSPTTIDKYPSVVQVEFQEVFTGTWSQSCAANILTTRYVLSTAYCFFGIHYEPERRRIRAGTTIRNTGGVIRYVVVAYNHPTYSISPKDGDISVVLLNEPLVYSPVIQQATILAQGATIPDNMPVVHVGWGATEFGGSSSSILLDTTIFTVNRELCRQRYATHPIGWVVTENMICAGILDVGGKDSCVGDAGGPMYYGNILVGIISWGEGCAGPYYPGVSTRIASYTDWIVSVAI</sequence>
<name>A0A9N8L502_CHRIL</name>
<dbReference type="InterPro" id="IPR050430">
    <property type="entry name" value="Peptidase_S1"/>
</dbReference>
<proteinExistence type="inferred from homology"/>
<dbReference type="PRINTS" id="PR00722">
    <property type="entry name" value="CHYMOTRYPSIN"/>
</dbReference>
<dbReference type="Gene3D" id="2.40.10.10">
    <property type="entry name" value="Trypsin-like serine proteases"/>
    <property type="match status" value="1"/>
</dbReference>
<dbReference type="InterPro" id="IPR043504">
    <property type="entry name" value="Peptidase_S1_PA_chymotrypsin"/>
</dbReference>
<dbReference type="AlphaFoldDB" id="A0A9N8L502"/>
<evidence type="ECO:0000313" key="9">
    <source>
        <dbReference type="Proteomes" id="UP001154114"/>
    </source>
</evidence>
<dbReference type="PROSITE" id="PS50240">
    <property type="entry name" value="TRYPSIN_DOM"/>
    <property type="match status" value="1"/>
</dbReference>
<evidence type="ECO:0000256" key="3">
    <source>
        <dbReference type="ARBA" id="ARBA00022825"/>
    </source>
</evidence>
<dbReference type="PANTHER" id="PTHR24276">
    <property type="entry name" value="POLYSERASE-RELATED"/>
    <property type="match status" value="1"/>
</dbReference>
<dbReference type="CDD" id="cd00190">
    <property type="entry name" value="Tryp_SPc"/>
    <property type="match status" value="1"/>
</dbReference>
<evidence type="ECO:0000256" key="1">
    <source>
        <dbReference type="ARBA" id="ARBA00022670"/>
    </source>
</evidence>
<dbReference type="GO" id="GO:0004252">
    <property type="term" value="F:serine-type endopeptidase activity"/>
    <property type="evidence" value="ECO:0007669"/>
    <property type="project" value="InterPro"/>
</dbReference>
<keyword evidence="6" id="KW-0732">Signal</keyword>
<dbReference type="Proteomes" id="UP001154114">
    <property type="component" value="Chromosome 22"/>
</dbReference>
<evidence type="ECO:0000256" key="4">
    <source>
        <dbReference type="ARBA" id="ARBA00023157"/>
    </source>
</evidence>
<keyword evidence="9" id="KW-1185">Reference proteome</keyword>
<evidence type="ECO:0000259" key="7">
    <source>
        <dbReference type="PROSITE" id="PS50240"/>
    </source>
</evidence>
<evidence type="ECO:0000256" key="5">
    <source>
        <dbReference type="ARBA" id="ARBA00024195"/>
    </source>
</evidence>
<organism evidence="8 9">
    <name type="scientific">Chrysodeixis includens</name>
    <name type="common">Soybean looper</name>
    <name type="synonym">Pseudoplusia includens</name>
    <dbReference type="NCBI Taxonomy" id="689277"/>
    <lineage>
        <taxon>Eukaryota</taxon>
        <taxon>Metazoa</taxon>
        <taxon>Ecdysozoa</taxon>
        <taxon>Arthropoda</taxon>
        <taxon>Hexapoda</taxon>
        <taxon>Insecta</taxon>
        <taxon>Pterygota</taxon>
        <taxon>Neoptera</taxon>
        <taxon>Endopterygota</taxon>
        <taxon>Lepidoptera</taxon>
        <taxon>Glossata</taxon>
        <taxon>Ditrysia</taxon>
        <taxon>Noctuoidea</taxon>
        <taxon>Noctuidae</taxon>
        <taxon>Plusiinae</taxon>
        <taxon>Chrysodeixis</taxon>
    </lineage>
</organism>
<comment type="similarity">
    <text evidence="5">Belongs to the peptidase S1 family. CLIP subfamily.</text>
</comment>